<feature type="compositionally biased region" description="Acidic residues" evidence="1">
    <location>
        <begin position="619"/>
        <end position="639"/>
    </location>
</feature>
<dbReference type="Gene3D" id="3.80.10.10">
    <property type="entry name" value="Ribonuclease Inhibitor"/>
    <property type="match status" value="1"/>
</dbReference>
<dbReference type="Gene3D" id="1.20.1280.50">
    <property type="match status" value="1"/>
</dbReference>
<proteinExistence type="predicted"/>
<dbReference type="EMBL" id="CAJMWV010001636">
    <property type="protein sequence ID" value="CAE6442224.1"/>
    <property type="molecule type" value="Genomic_DNA"/>
</dbReference>
<gene>
    <name evidence="2" type="ORF">RDB_LOCUS55259</name>
</gene>
<evidence type="ECO:0008006" key="4">
    <source>
        <dbReference type="Google" id="ProtNLM"/>
    </source>
</evidence>
<name>A0A8H3AWK7_9AGAM</name>
<evidence type="ECO:0000313" key="2">
    <source>
        <dbReference type="EMBL" id="CAE6442224.1"/>
    </source>
</evidence>
<dbReference type="AlphaFoldDB" id="A0A8H3AWK7"/>
<feature type="compositionally biased region" description="Acidic residues" evidence="1">
    <location>
        <begin position="646"/>
        <end position="658"/>
    </location>
</feature>
<dbReference type="InterPro" id="IPR032675">
    <property type="entry name" value="LRR_dom_sf"/>
</dbReference>
<dbReference type="SUPFAM" id="SSF52047">
    <property type="entry name" value="RNI-like"/>
    <property type="match status" value="1"/>
</dbReference>
<dbReference type="OrthoDB" id="3229088at2759"/>
<feature type="region of interest" description="Disordered" evidence="1">
    <location>
        <begin position="619"/>
        <end position="658"/>
    </location>
</feature>
<reference evidence="2" key="1">
    <citation type="submission" date="2021-01" db="EMBL/GenBank/DDBJ databases">
        <authorList>
            <person name="Kaushik A."/>
        </authorList>
    </citation>
    <scope>NUCLEOTIDE SEQUENCE</scope>
    <source>
        <strain evidence="2">AG3-1AP</strain>
    </source>
</reference>
<accession>A0A8H3AWK7</accession>
<evidence type="ECO:0000256" key="1">
    <source>
        <dbReference type="SAM" id="MobiDB-lite"/>
    </source>
</evidence>
<sequence length="658" mass="73212">MSPTILPAMDDVTHRETNAQLIYSNSISLPAVHGKVQNTDLHAEILPLELLSYIFTLGEQAERFVRTKQGSHSMRFQELVSQVCSHWRAVAINNPTLWTWITIQRPSHREIAASYLVRAGSTALLDVEIEMRSGFWDRAEISPTDWAGQLKCTSNLIEFLVAHGASPERWRTLSIWARQPEPLFQALDFLHNHAAPALQSLALKWASKSMQHVEEIRAVDGARTSLRSPVLSGPLAPDLRYVELTSVPWRFVLDRPSPLFTGLTSLSLTAATQLNSLAMLANSLRGNPCLQSLHLSSGPEHMDNAYFSDYPLPCISLPELHSFSVRSAYKSDWILDVLKVVQVPNLNKFTLATELYTDYPGEATGPELMLLNFLSGGNGDAWVDGHTSASKSLYPSLRELDISTVGCYSGGKTIMTLLSSFPSVTWLAIANHQIDCLAHFPSVLPKLDCLSLNGDPSPDLGKVLRRRAASGHPIQVVELRGNHYWEPEYRDVYALPVDVTVIEHPEPESFAADDESVIEHWDDEIDDEEQGGYSDAGDEWMEGAEVSLNDDGLEDGYFEENDEEEEYPGDIYLPSCWTEDDGGTYDFDEAEGLYDSGWVHSDSNPFIGEEYQTYEGYEGNEWEGYSVDDSDGDGGEDLEGGGSDYVDNDYGDYGADDY</sequence>
<dbReference type="Proteomes" id="UP000663831">
    <property type="component" value="Unassembled WGS sequence"/>
</dbReference>
<protein>
    <recommendedName>
        <fullName evidence="4">F-box domain-containing protein</fullName>
    </recommendedName>
</protein>
<evidence type="ECO:0000313" key="3">
    <source>
        <dbReference type="Proteomes" id="UP000663831"/>
    </source>
</evidence>
<organism evidence="2 3">
    <name type="scientific">Rhizoctonia solani</name>
    <dbReference type="NCBI Taxonomy" id="456999"/>
    <lineage>
        <taxon>Eukaryota</taxon>
        <taxon>Fungi</taxon>
        <taxon>Dikarya</taxon>
        <taxon>Basidiomycota</taxon>
        <taxon>Agaricomycotina</taxon>
        <taxon>Agaricomycetes</taxon>
        <taxon>Cantharellales</taxon>
        <taxon>Ceratobasidiaceae</taxon>
        <taxon>Rhizoctonia</taxon>
    </lineage>
</organism>
<comment type="caution">
    <text evidence="2">The sequence shown here is derived from an EMBL/GenBank/DDBJ whole genome shotgun (WGS) entry which is preliminary data.</text>
</comment>